<gene>
    <name evidence="2" type="primary">Mast2</name>
    <name evidence="2" type="ORF">GTO93_0020988</name>
</gene>
<proteinExistence type="predicted"/>
<feature type="compositionally biased region" description="Polar residues" evidence="1">
    <location>
        <begin position="168"/>
        <end position="182"/>
    </location>
</feature>
<feature type="non-terminal residue" evidence="2">
    <location>
        <position position="1"/>
    </location>
</feature>
<protein>
    <submittedName>
        <fullName evidence="2">MAST2 kinase</fullName>
    </submittedName>
</protein>
<dbReference type="GO" id="GO:0016301">
    <property type="term" value="F:kinase activity"/>
    <property type="evidence" value="ECO:0007669"/>
    <property type="project" value="UniProtKB-KW"/>
</dbReference>
<feature type="non-terminal residue" evidence="2">
    <location>
        <position position="348"/>
    </location>
</feature>
<organism evidence="2 3">
    <name type="scientific">Polyodon spathula</name>
    <name type="common">North American paddlefish</name>
    <name type="synonym">Squalus spathula</name>
    <dbReference type="NCBI Taxonomy" id="7913"/>
    <lineage>
        <taxon>Eukaryota</taxon>
        <taxon>Metazoa</taxon>
        <taxon>Chordata</taxon>
        <taxon>Craniata</taxon>
        <taxon>Vertebrata</taxon>
        <taxon>Euteleostomi</taxon>
        <taxon>Actinopterygii</taxon>
        <taxon>Chondrostei</taxon>
        <taxon>Acipenseriformes</taxon>
        <taxon>Polyodontidae</taxon>
        <taxon>Polyodon</taxon>
    </lineage>
</organism>
<feature type="region of interest" description="Disordered" evidence="1">
    <location>
        <begin position="134"/>
        <end position="183"/>
    </location>
</feature>
<evidence type="ECO:0000313" key="2">
    <source>
        <dbReference type="EMBL" id="MBN3279200.1"/>
    </source>
</evidence>
<feature type="region of interest" description="Disordered" evidence="1">
    <location>
        <begin position="1"/>
        <end position="34"/>
    </location>
</feature>
<keyword evidence="3" id="KW-1185">Reference proteome</keyword>
<sequence>MKKSELLQKRKLSNPDRDEHRSAKKDEKDARVLEDKPAALRAVQNQSELSLPPLPESLHDTDLNAGSAFLSAVLCVGNPTWAEQRIAVTGDPAREEVGAASPLGDGLHEQCSGSKLRAGSKEFAAPAPLLFRKLSNPDLSPSTGKVKLQRQLSQDDNRPRRSRKQLLPLSSSMHSGVSQLAWQQPGEPTNLVRMKNQTLGQSAPSLTGPEDSLVVEVLVAPVSSAVHAGISITSCGHSTVTSILLTVVLSLQEQSLFTSAMLAGFKLPETLNSSIRRASARAGCAFILILPSNTEHFHEAQAGRRGEGGMLLLPEQLHILAPLERVFRKAEGSEWNLFVTVVCGSLKI</sequence>
<comment type="caution">
    <text evidence="2">The sequence shown here is derived from an EMBL/GenBank/DDBJ whole genome shotgun (WGS) entry which is preliminary data.</text>
</comment>
<dbReference type="Proteomes" id="UP001166093">
    <property type="component" value="Unassembled WGS sequence"/>
</dbReference>
<evidence type="ECO:0000313" key="3">
    <source>
        <dbReference type="Proteomes" id="UP001166093"/>
    </source>
</evidence>
<dbReference type="EMBL" id="JAAWVQ010086821">
    <property type="protein sequence ID" value="MBN3279200.1"/>
    <property type="molecule type" value="Genomic_DNA"/>
</dbReference>
<keyword evidence="2" id="KW-0418">Kinase</keyword>
<reference evidence="2" key="1">
    <citation type="journal article" date="2021" name="Cell">
        <title>Tracing the genetic footprints of vertebrate landing in non-teleost ray-finned fishes.</title>
        <authorList>
            <person name="Bi X."/>
            <person name="Wang K."/>
            <person name="Yang L."/>
            <person name="Pan H."/>
            <person name="Jiang H."/>
            <person name="Wei Q."/>
            <person name="Fang M."/>
            <person name="Yu H."/>
            <person name="Zhu C."/>
            <person name="Cai Y."/>
            <person name="He Y."/>
            <person name="Gan X."/>
            <person name="Zeng H."/>
            <person name="Yu D."/>
            <person name="Zhu Y."/>
            <person name="Jiang H."/>
            <person name="Qiu Q."/>
            <person name="Yang H."/>
            <person name="Zhang Y.E."/>
            <person name="Wang W."/>
            <person name="Zhu M."/>
            <person name="He S."/>
            <person name="Zhang G."/>
        </authorList>
    </citation>
    <scope>NUCLEOTIDE SEQUENCE</scope>
    <source>
        <strain evidence="2">Pddl_001</strain>
    </source>
</reference>
<accession>A0ABS2XXU9</accession>
<name>A0ABS2XXU9_POLSP</name>
<evidence type="ECO:0000256" key="1">
    <source>
        <dbReference type="SAM" id="MobiDB-lite"/>
    </source>
</evidence>
<keyword evidence="2" id="KW-0808">Transferase</keyword>